<sequence length="285" mass="31465">MHSSHTGSGLPDSTIIESSAGEEALLPRVEAGEVSSNELGSTIEDTSSFVTLSLNDSTSALDLTIRDVLYASDVSSGLPDSTIMASSAEEAASPRMPSCKEVGCYYCIVINPQLLSGQPTHHEPNQGRPVLVPEESQSAATQGHYSEGSKEEIAQNAEKWMIEEVMVAFQKYRERKDDLKMKTTGSADWISVLYFAEVKEIYGRKIYFCCPLEPGENGHCYACKNQKIDDLKHPIIGPIERGHPNLIFPFIYDSSSSDDDDAPKEIDKYDDEWRRRMRAAGVIFG</sequence>
<evidence type="ECO:0000259" key="2">
    <source>
        <dbReference type="Pfam" id="PF12274"/>
    </source>
</evidence>
<dbReference type="EMBL" id="BQKI01000093">
    <property type="protein sequence ID" value="GJN37105.1"/>
    <property type="molecule type" value="Genomic_DNA"/>
</dbReference>
<reference evidence="3" key="2">
    <citation type="submission" date="2021-12" db="EMBL/GenBank/DDBJ databases">
        <title>Resequencing data analysis of finger millet.</title>
        <authorList>
            <person name="Hatakeyama M."/>
            <person name="Aluri S."/>
            <person name="Balachadran M.T."/>
            <person name="Sivarajan S.R."/>
            <person name="Poveda L."/>
            <person name="Shimizu-Inatsugi R."/>
            <person name="Schlapbach R."/>
            <person name="Sreeman S.M."/>
            <person name="Shimizu K.K."/>
        </authorList>
    </citation>
    <scope>NUCLEOTIDE SEQUENCE</scope>
</reference>
<evidence type="ECO:0000313" key="4">
    <source>
        <dbReference type="Proteomes" id="UP001054889"/>
    </source>
</evidence>
<reference evidence="3" key="1">
    <citation type="journal article" date="2018" name="DNA Res.">
        <title>Multiple hybrid de novo genome assembly of finger millet, an orphan allotetraploid crop.</title>
        <authorList>
            <person name="Hatakeyama M."/>
            <person name="Aluri S."/>
            <person name="Balachadran M.T."/>
            <person name="Sivarajan S.R."/>
            <person name="Patrignani A."/>
            <person name="Gruter S."/>
            <person name="Poveda L."/>
            <person name="Shimizu-Inatsugi R."/>
            <person name="Baeten J."/>
            <person name="Francoijs K.J."/>
            <person name="Nataraja K.N."/>
            <person name="Reddy Y.A.N."/>
            <person name="Phadnis S."/>
            <person name="Ravikumar R.L."/>
            <person name="Schlapbach R."/>
            <person name="Sreeman S.M."/>
            <person name="Shimizu K.K."/>
        </authorList>
    </citation>
    <scope>NUCLEOTIDE SEQUENCE</scope>
</reference>
<feature type="region of interest" description="Disordered" evidence="1">
    <location>
        <begin position="118"/>
        <end position="149"/>
    </location>
</feature>
<keyword evidence="4" id="KW-1185">Reference proteome</keyword>
<dbReference type="AlphaFoldDB" id="A0AAV5FRJ9"/>
<dbReference type="PANTHER" id="PTHR33326">
    <property type="entry name" value="OS05G0543800 PROTEIN"/>
    <property type="match status" value="1"/>
</dbReference>
<dbReference type="Proteomes" id="UP001054889">
    <property type="component" value="Unassembled WGS sequence"/>
</dbReference>
<name>A0AAV5FRJ9_ELECO</name>
<dbReference type="InterPro" id="IPR022059">
    <property type="entry name" value="DUF3615"/>
</dbReference>
<feature type="compositionally biased region" description="Polar residues" evidence="1">
    <location>
        <begin position="135"/>
        <end position="144"/>
    </location>
</feature>
<proteinExistence type="predicted"/>
<comment type="caution">
    <text evidence="3">The sequence shown here is derived from an EMBL/GenBank/DDBJ whole genome shotgun (WGS) entry which is preliminary data.</text>
</comment>
<gene>
    <name evidence="3" type="primary">gb26029</name>
    <name evidence="3" type="ORF">PR202_gb26029</name>
</gene>
<feature type="domain" description="DUF3615" evidence="2">
    <location>
        <begin position="181"/>
        <end position="234"/>
    </location>
</feature>
<protein>
    <recommendedName>
        <fullName evidence="2">DUF3615 domain-containing protein</fullName>
    </recommendedName>
</protein>
<evidence type="ECO:0000313" key="3">
    <source>
        <dbReference type="EMBL" id="GJN37105.1"/>
    </source>
</evidence>
<evidence type="ECO:0000256" key="1">
    <source>
        <dbReference type="SAM" id="MobiDB-lite"/>
    </source>
</evidence>
<dbReference type="Pfam" id="PF12274">
    <property type="entry name" value="DUF3615"/>
    <property type="match status" value="1"/>
</dbReference>
<dbReference type="PANTHER" id="PTHR33326:SF38">
    <property type="entry name" value="EXPRESSED PROTEIN"/>
    <property type="match status" value="1"/>
</dbReference>
<organism evidence="3 4">
    <name type="scientific">Eleusine coracana subsp. coracana</name>
    <dbReference type="NCBI Taxonomy" id="191504"/>
    <lineage>
        <taxon>Eukaryota</taxon>
        <taxon>Viridiplantae</taxon>
        <taxon>Streptophyta</taxon>
        <taxon>Embryophyta</taxon>
        <taxon>Tracheophyta</taxon>
        <taxon>Spermatophyta</taxon>
        <taxon>Magnoliopsida</taxon>
        <taxon>Liliopsida</taxon>
        <taxon>Poales</taxon>
        <taxon>Poaceae</taxon>
        <taxon>PACMAD clade</taxon>
        <taxon>Chloridoideae</taxon>
        <taxon>Cynodonteae</taxon>
        <taxon>Eleusininae</taxon>
        <taxon>Eleusine</taxon>
    </lineage>
</organism>
<accession>A0AAV5FRJ9</accession>